<dbReference type="STRING" id="1121390.SAMN02746041_01952"/>
<feature type="region of interest" description="Disordered" evidence="6">
    <location>
        <begin position="333"/>
        <end position="404"/>
    </location>
</feature>
<dbReference type="CDD" id="cd16926">
    <property type="entry name" value="HATPase_MutL-MLH-PMS-like"/>
    <property type="match status" value="1"/>
</dbReference>
<dbReference type="SUPFAM" id="SSF118116">
    <property type="entry name" value="DNA mismatch repair protein MutL"/>
    <property type="match status" value="1"/>
</dbReference>
<evidence type="ECO:0000259" key="7">
    <source>
        <dbReference type="SMART" id="SM00853"/>
    </source>
</evidence>
<dbReference type="NCBIfam" id="TIGR00585">
    <property type="entry name" value="mutl"/>
    <property type="match status" value="1"/>
</dbReference>
<name>A0A1W1XKR8_9BACT</name>
<evidence type="ECO:0000256" key="3">
    <source>
        <dbReference type="ARBA" id="ARBA00022763"/>
    </source>
</evidence>
<dbReference type="InterPro" id="IPR014762">
    <property type="entry name" value="DNA_mismatch_repair_CS"/>
</dbReference>
<evidence type="ECO:0000256" key="1">
    <source>
        <dbReference type="ARBA" id="ARBA00006082"/>
    </source>
</evidence>
<evidence type="ECO:0000256" key="5">
    <source>
        <dbReference type="HAMAP-Rule" id="MF_00149"/>
    </source>
</evidence>
<dbReference type="EMBL" id="FWXF01000009">
    <property type="protein sequence ID" value="SMC24141.1"/>
    <property type="molecule type" value="Genomic_DNA"/>
</dbReference>
<dbReference type="GO" id="GO:0140664">
    <property type="term" value="F:ATP-dependent DNA damage sensor activity"/>
    <property type="evidence" value="ECO:0007669"/>
    <property type="project" value="InterPro"/>
</dbReference>
<dbReference type="HAMAP" id="MF_00149">
    <property type="entry name" value="DNA_mis_repair"/>
    <property type="match status" value="1"/>
</dbReference>
<evidence type="ECO:0000256" key="2">
    <source>
        <dbReference type="ARBA" id="ARBA00021975"/>
    </source>
</evidence>
<dbReference type="PANTHER" id="PTHR10073:SF12">
    <property type="entry name" value="DNA MISMATCH REPAIR PROTEIN MLH1"/>
    <property type="match status" value="1"/>
</dbReference>
<dbReference type="CDD" id="cd00782">
    <property type="entry name" value="MutL_Trans"/>
    <property type="match status" value="1"/>
</dbReference>
<dbReference type="InterPro" id="IPR014721">
    <property type="entry name" value="Ribsml_uS5_D2-typ_fold_subgr"/>
</dbReference>
<dbReference type="GO" id="GO:0030983">
    <property type="term" value="F:mismatched DNA binding"/>
    <property type="evidence" value="ECO:0007669"/>
    <property type="project" value="InterPro"/>
</dbReference>
<gene>
    <name evidence="5" type="primary">mutL</name>
    <name evidence="9" type="ORF">SAMN02746041_01952</name>
</gene>
<feature type="domain" description="MutL C-terminal dimerisation" evidence="7">
    <location>
        <begin position="438"/>
        <end position="578"/>
    </location>
</feature>
<organism evidence="9 10">
    <name type="scientific">Desulfacinum hydrothermale DSM 13146</name>
    <dbReference type="NCBI Taxonomy" id="1121390"/>
    <lineage>
        <taxon>Bacteria</taxon>
        <taxon>Pseudomonadati</taxon>
        <taxon>Thermodesulfobacteriota</taxon>
        <taxon>Syntrophobacteria</taxon>
        <taxon>Syntrophobacterales</taxon>
        <taxon>Syntrophobacteraceae</taxon>
        <taxon>Desulfacinum</taxon>
    </lineage>
</organism>
<dbReference type="GO" id="GO:0006298">
    <property type="term" value="P:mismatch repair"/>
    <property type="evidence" value="ECO:0007669"/>
    <property type="project" value="UniProtKB-UniRule"/>
</dbReference>
<dbReference type="FunFam" id="3.30.565.10:FF:000003">
    <property type="entry name" value="DNA mismatch repair endonuclease MutL"/>
    <property type="match status" value="1"/>
</dbReference>
<evidence type="ECO:0000313" key="10">
    <source>
        <dbReference type="Proteomes" id="UP000192783"/>
    </source>
</evidence>
<dbReference type="SUPFAM" id="SSF55874">
    <property type="entry name" value="ATPase domain of HSP90 chaperone/DNA topoisomerase II/histidine kinase"/>
    <property type="match status" value="1"/>
</dbReference>
<dbReference type="SMART" id="SM01340">
    <property type="entry name" value="DNA_mis_repair"/>
    <property type="match status" value="1"/>
</dbReference>
<comment type="similarity">
    <text evidence="1 5">Belongs to the DNA mismatch repair MutL/HexB family.</text>
</comment>
<dbReference type="InterPro" id="IPR037198">
    <property type="entry name" value="MutL_C_sf"/>
</dbReference>
<dbReference type="GO" id="GO:0016887">
    <property type="term" value="F:ATP hydrolysis activity"/>
    <property type="evidence" value="ECO:0007669"/>
    <property type="project" value="InterPro"/>
</dbReference>
<dbReference type="SUPFAM" id="SSF54211">
    <property type="entry name" value="Ribosomal protein S5 domain 2-like"/>
    <property type="match status" value="1"/>
</dbReference>
<proteinExistence type="inferred from homology"/>
<dbReference type="GO" id="GO:0032300">
    <property type="term" value="C:mismatch repair complex"/>
    <property type="evidence" value="ECO:0007669"/>
    <property type="project" value="InterPro"/>
</dbReference>
<protein>
    <recommendedName>
        <fullName evidence="2 5">DNA mismatch repair protein MutL</fullName>
    </recommendedName>
</protein>
<sequence length="621" mass="68007">MGRIKVLPETLCNQIAAGEVVERPAAVVKELVENSLDAEAGRIVISLERGGRSEVCVVDDGVGMDADDALLALERHATSKITSVSDLQAVRSLGFRGEALPSIAAVSRFDLMTRERDAVAGTRIRVEGGVIRSVEETGCPAGTSITVRDLFFNVPARRKFLRSVNTEWAHILDLVLRLALAYPDVHLQVHHQGRCTHDFPKATSLVERAGQVLGHDTARSLIPVRSEKAGVHVEGLLGPPTLQRANTKGIFLYVNRRAVKDRVLQHALLSAYDTLIPKGRYPSCILFVSVPPELVDVNVHPTKREVRFRRPSQVVETVRGSVSETLSQALQAGVRRPLPAGSAREDLRPTAQVREFQNRLGRPDAFPEKPRLQEGSSAVLASDADGLSETHPGSGSAAAGPRREALPRQVPLFSREDPFSHETPGSESVLPRFSQLRILGQVARSYILLEAPDGLVIVDQHAAHERILFDRLAAEGSSRACQRLAPPAVVDLLPLESTILKRWLPQLAQLGFEVEPFGGESFVVHTVPAVLGRIDPREVIRSVVESNPEEESSPKVELLTRLAKTAACHGSVRAGQRLSHDEIRLLLQDLDKTRFGATCPHGRPLWHKITVAELERAFLRT</sequence>
<evidence type="ECO:0000259" key="8">
    <source>
        <dbReference type="SMART" id="SM01340"/>
    </source>
</evidence>
<evidence type="ECO:0000256" key="6">
    <source>
        <dbReference type="SAM" id="MobiDB-lite"/>
    </source>
</evidence>
<dbReference type="AlphaFoldDB" id="A0A1W1XKR8"/>
<dbReference type="OrthoDB" id="9763467at2"/>
<evidence type="ECO:0000256" key="4">
    <source>
        <dbReference type="ARBA" id="ARBA00023204"/>
    </source>
</evidence>
<dbReference type="Gene3D" id="3.30.230.10">
    <property type="match status" value="1"/>
</dbReference>
<keyword evidence="3 5" id="KW-0227">DNA damage</keyword>
<dbReference type="Pfam" id="PF13589">
    <property type="entry name" value="HATPase_c_3"/>
    <property type="match status" value="1"/>
</dbReference>
<accession>A0A1W1XKR8</accession>
<evidence type="ECO:0000313" key="9">
    <source>
        <dbReference type="EMBL" id="SMC24141.1"/>
    </source>
</evidence>
<feature type="compositionally biased region" description="Basic and acidic residues" evidence="6">
    <location>
        <begin position="361"/>
        <end position="372"/>
    </location>
</feature>
<dbReference type="Proteomes" id="UP000192783">
    <property type="component" value="Unassembled WGS sequence"/>
</dbReference>
<feature type="domain" description="DNA mismatch repair protein S5" evidence="8">
    <location>
        <begin position="209"/>
        <end position="327"/>
    </location>
</feature>
<reference evidence="9 10" key="1">
    <citation type="submission" date="2017-04" db="EMBL/GenBank/DDBJ databases">
        <authorList>
            <person name="Afonso C.L."/>
            <person name="Miller P.J."/>
            <person name="Scott M.A."/>
            <person name="Spackman E."/>
            <person name="Goraichik I."/>
            <person name="Dimitrov K.M."/>
            <person name="Suarez D.L."/>
            <person name="Swayne D.E."/>
        </authorList>
    </citation>
    <scope>NUCLEOTIDE SEQUENCE [LARGE SCALE GENOMIC DNA]</scope>
    <source>
        <strain evidence="9 10">DSM 13146</strain>
    </source>
</reference>
<dbReference type="InterPro" id="IPR002099">
    <property type="entry name" value="MutL/Mlh/PMS"/>
</dbReference>
<dbReference type="GO" id="GO:0005524">
    <property type="term" value="F:ATP binding"/>
    <property type="evidence" value="ECO:0007669"/>
    <property type="project" value="InterPro"/>
</dbReference>
<dbReference type="InterPro" id="IPR038973">
    <property type="entry name" value="MutL/Mlh/Pms-like"/>
</dbReference>
<comment type="function">
    <text evidence="5">This protein is involved in the repair of mismatches in DNA. It is required for dam-dependent methyl-directed DNA mismatch repair. May act as a 'molecular matchmaker', a protein that promotes the formation of a stable complex between two or more DNA-binding proteins in an ATP-dependent manner without itself being part of a final effector complex.</text>
</comment>
<dbReference type="RefSeq" id="WP_084057682.1">
    <property type="nucleotide sequence ID" value="NZ_FWXF01000009.1"/>
</dbReference>
<dbReference type="Gene3D" id="3.30.1540.20">
    <property type="entry name" value="MutL, C-terminal domain, dimerisation subdomain"/>
    <property type="match status" value="1"/>
</dbReference>
<dbReference type="Pfam" id="PF01119">
    <property type="entry name" value="DNA_mis_repair"/>
    <property type="match status" value="1"/>
</dbReference>
<dbReference type="Gene3D" id="3.30.565.10">
    <property type="entry name" value="Histidine kinase-like ATPase, C-terminal domain"/>
    <property type="match status" value="1"/>
</dbReference>
<dbReference type="InterPro" id="IPR036890">
    <property type="entry name" value="HATPase_C_sf"/>
</dbReference>
<dbReference type="InterPro" id="IPR042120">
    <property type="entry name" value="MutL_C_dimsub"/>
</dbReference>
<keyword evidence="10" id="KW-1185">Reference proteome</keyword>
<keyword evidence="4 5" id="KW-0234">DNA repair</keyword>
<dbReference type="SMART" id="SM00853">
    <property type="entry name" value="MutL_C"/>
    <property type="match status" value="1"/>
</dbReference>
<dbReference type="PROSITE" id="PS00058">
    <property type="entry name" value="DNA_MISMATCH_REPAIR_1"/>
    <property type="match status" value="1"/>
</dbReference>
<dbReference type="Gene3D" id="3.30.1370.100">
    <property type="entry name" value="MutL, C-terminal domain, regulatory subdomain"/>
    <property type="match status" value="1"/>
</dbReference>
<dbReference type="InterPro" id="IPR013507">
    <property type="entry name" value="DNA_mismatch_S5_2-like"/>
</dbReference>
<dbReference type="InterPro" id="IPR014790">
    <property type="entry name" value="MutL_C"/>
</dbReference>
<dbReference type="InterPro" id="IPR020667">
    <property type="entry name" value="DNA_mismatch_repair_MutL"/>
</dbReference>
<dbReference type="InterPro" id="IPR020568">
    <property type="entry name" value="Ribosomal_Su5_D2-typ_SF"/>
</dbReference>
<dbReference type="InterPro" id="IPR042121">
    <property type="entry name" value="MutL_C_regsub"/>
</dbReference>
<dbReference type="PANTHER" id="PTHR10073">
    <property type="entry name" value="DNA MISMATCH REPAIR PROTEIN MLH, PMS, MUTL"/>
    <property type="match status" value="1"/>
</dbReference>
<dbReference type="Pfam" id="PF08676">
    <property type="entry name" value="MutL_C"/>
    <property type="match status" value="1"/>
</dbReference>